<dbReference type="GO" id="GO:0008073">
    <property type="term" value="F:ornithine decarboxylase inhibitor activity"/>
    <property type="evidence" value="ECO:0007669"/>
    <property type="project" value="InterPro"/>
</dbReference>
<evidence type="ECO:0000256" key="2">
    <source>
        <dbReference type="ARBA" id="ARBA00008796"/>
    </source>
</evidence>
<dbReference type="GO" id="GO:0075523">
    <property type="term" value="P:viral translational frameshifting"/>
    <property type="evidence" value="ECO:0007669"/>
    <property type="project" value="UniProtKB-KW"/>
</dbReference>
<feature type="non-terminal residue" evidence="6">
    <location>
        <position position="1"/>
    </location>
</feature>
<dbReference type="GO" id="GO:0005737">
    <property type="term" value="C:cytoplasm"/>
    <property type="evidence" value="ECO:0007669"/>
    <property type="project" value="TreeGrafter"/>
</dbReference>
<sequence>QQQQQQQQSFFPEHALRRKQHYGDELRFIEVWDYVGGANFRGFVAEKPLPRGHVDRTMFLFFQHVAGTQLKQGLMALIELASECFECDRLVICLERAGEGLQGLVRDLGWVGFELITLSHWMYAGEGASVRSSSFSSTSTESSIFSEDDTTSETWLYMGMEL</sequence>
<dbReference type="EMBL" id="ML220148">
    <property type="protein sequence ID" value="TGZ77863.1"/>
    <property type="molecule type" value="Genomic_DNA"/>
</dbReference>
<dbReference type="InterPro" id="IPR002993">
    <property type="entry name" value="ODC_AZ"/>
</dbReference>
<evidence type="ECO:0000256" key="1">
    <source>
        <dbReference type="ARBA" id="ARBA00002307"/>
    </source>
</evidence>
<dbReference type="InterPro" id="IPR038581">
    <property type="entry name" value="ODC_AZ_sf"/>
</dbReference>
<dbReference type="GO" id="GO:0005634">
    <property type="term" value="C:nucleus"/>
    <property type="evidence" value="ECO:0007669"/>
    <property type="project" value="TreeGrafter"/>
</dbReference>
<evidence type="ECO:0000256" key="4">
    <source>
        <dbReference type="ARBA" id="ARBA00017712"/>
    </source>
</evidence>
<dbReference type="PANTHER" id="PTHR10279">
    <property type="entry name" value="ORNITHINE DECARBOXYLASE ANTIZYME"/>
    <property type="match status" value="1"/>
</dbReference>
<evidence type="ECO:0000313" key="6">
    <source>
        <dbReference type="EMBL" id="TGZ77863.1"/>
    </source>
</evidence>
<comment type="subunit">
    <text evidence="3">Interacts with ODC and thereby sterically blocks ODC homodimerization.</text>
</comment>
<name>A0A4S2MLM5_9PEZI</name>
<comment type="similarity">
    <text evidence="2">Belongs to the ODC antizyme family.</text>
</comment>
<dbReference type="STRING" id="341454.A0A4S2MLM5"/>
<dbReference type="GO" id="GO:0045732">
    <property type="term" value="P:positive regulation of protein catabolic process"/>
    <property type="evidence" value="ECO:0007669"/>
    <property type="project" value="TreeGrafter"/>
</dbReference>
<dbReference type="AlphaFoldDB" id="A0A4S2MLM5"/>
<keyword evidence="5" id="KW-0688">Ribosomal frameshifting</keyword>
<evidence type="ECO:0000256" key="5">
    <source>
        <dbReference type="ARBA" id="ARBA00022758"/>
    </source>
</evidence>
<reference evidence="6 7" key="1">
    <citation type="submission" date="2019-04" db="EMBL/GenBank/DDBJ databases">
        <title>Comparative genomics and transcriptomics to analyze fruiting body development in filamentous ascomycetes.</title>
        <authorList>
            <consortium name="DOE Joint Genome Institute"/>
            <person name="Lutkenhaus R."/>
            <person name="Traeger S."/>
            <person name="Breuer J."/>
            <person name="Kuo A."/>
            <person name="Lipzen A."/>
            <person name="Pangilinan J."/>
            <person name="Dilworth D."/>
            <person name="Sandor L."/>
            <person name="Poggeler S."/>
            <person name="Barry K."/>
            <person name="Grigoriev I.V."/>
            <person name="Nowrousian M."/>
        </authorList>
    </citation>
    <scope>NUCLEOTIDE SEQUENCE [LARGE SCALE GENOMIC DNA]</scope>
    <source>
        <strain evidence="6 7">CBS 389.68</strain>
    </source>
</reference>
<dbReference type="InterPro" id="IPR016181">
    <property type="entry name" value="Acyl_CoA_acyltransferase"/>
</dbReference>
<comment type="function">
    <text evidence="1">Ornithine decarboxylase (ODC) antizyme protein that negatively regulates ODC activity and intracellular polyamine biosynthesis in response to increased intracellular polyamine levels. Binds to ODC monomers, inhibiting the assembly of the functional ODC homodimer, and targets the monomers for ubiquitin-independent proteolytic destruction by the 26S proteasome.</text>
</comment>
<keyword evidence="7" id="KW-1185">Reference proteome</keyword>
<gene>
    <name evidence="6" type="ORF">EX30DRAFT_374346</name>
</gene>
<evidence type="ECO:0000256" key="3">
    <source>
        <dbReference type="ARBA" id="ARBA00011486"/>
    </source>
</evidence>
<evidence type="ECO:0000313" key="7">
    <source>
        <dbReference type="Proteomes" id="UP000298138"/>
    </source>
</evidence>
<dbReference type="PANTHER" id="PTHR10279:SF10">
    <property type="entry name" value="ORNITHINE DECARBOXYLASE ANTIZYME"/>
    <property type="match status" value="1"/>
</dbReference>
<dbReference type="InParanoid" id="A0A4S2MLM5"/>
<dbReference type="OrthoDB" id="5959761at2759"/>
<proteinExistence type="inferred from homology"/>
<dbReference type="Pfam" id="PF02100">
    <property type="entry name" value="ODC_AZ"/>
    <property type="match status" value="1"/>
</dbReference>
<dbReference type="SUPFAM" id="SSF55729">
    <property type="entry name" value="Acyl-CoA N-acyltransferases (Nat)"/>
    <property type="match status" value="1"/>
</dbReference>
<accession>A0A4S2MLM5</accession>
<dbReference type="Gene3D" id="3.40.630.60">
    <property type="match status" value="1"/>
</dbReference>
<protein>
    <recommendedName>
        <fullName evidence="4">Ornithine decarboxylase antizyme</fullName>
    </recommendedName>
</protein>
<dbReference type="Proteomes" id="UP000298138">
    <property type="component" value="Unassembled WGS sequence"/>
</dbReference>
<organism evidence="6 7">
    <name type="scientific">Ascodesmis nigricans</name>
    <dbReference type="NCBI Taxonomy" id="341454"/>
    <lineage>
        <taxon>Eukaryota</taxon>
        <taxon>Fungi</taxon>
        <taxon>Dikarya</taxon>
        <taxon>Ascomycota</taxon>
        <taxon>Pezizomycotina</taxon>
        <taxon>Pezizomycetes</taxon>
        <taxon>Pezizales</taxon>
        <taxon>Ascodesmidaceae</taxon>
        <taxon>Ascodesmis</taxon>
    </lineage>
</organism>